<dbReference type="PROSITE" id="PS51206">
    <property type="entry name" value="SF3_HELICASE_1"/>
    <property type="match status" value="1"/>
</dbReference>
<dbReference type="InterPro" id="IPR014818">
    <property type="entry name" value="Phage/plasmid_primase_P4_C"/>
</dbReference>
<dbReference type="AlphaFoldDB" id="A0A5S9IU44"/>
<evidence type="ECO:0000259" key="4">
    <source>
        <dbReference type="PROSITE" id="PS51206"/>
    </source>
</evidence>
<gene>
    <name evidence="5" type="ORF">UABAM_05041</name>
</gene>
<keyword evidence="3" id="KW-0067">ATP-binding</keyword>
<dbReference type="SMART" id="SM00400">
    <property type="entry name" value="ZnF_CHCC"/>
    <property type="match status" value="1"/>
</dbReference>
<keyword evidence="1" id="KW-0547">Nucleotide-binding</keyword>
<dbReference type="GO" id="GO:0016787">
    <property type="term" value="F:hydrolase activity"/>
    <property type="evidence" value="ECO:0007669"/>
    <property type="project" value="UniProtKB-KW"/>
</dbReference>
<dbReference type="PANTHER" id="PTHR35372">
    <property type="entry name" value="ATP BINDING PROTEIN-RELATED"/>
    <property type="match status" value="1"/>
</dbReference>
<evidence type="ECO:0000256" key="2">
    <source>
        <dbReference type="ARBA" id="ARBA00022801"/>
    </source>
</evidence>
<sequence length="703" mass="79645">MSVQQKILDKLDIEAFYKRHMQGKITKGNNDWFNGHCPLPGHSDCAPSFGFNAKTGAFKCFGCNQQGSVFHFVQQLKNTTNKTSIDFLSVEAGVSKKESLEDKVYRYHDNLMRNLDKSLAAVEALGISIHTAKKLKLGYMPTFGKYEARLIFPIFDEYGNVFTLKKYSRKAPSKTKSKFERGGKISLYGIHEITPSTIDKPVVICAGEKDKAVAQTHLGDDFVFTTFTGGEGSLPSDKQLIKTREKLKGRNVIVIYDVDEAGQIGAHKVAGFFSDICNVKIAKWPGSFGRKFPKGDITDFITKHKAQDNVEALRNILNTAQPFQGTKINTKVNVYRKHTDMGNAARLVKRHGHKIRYCHAWGKWLVWDGTRWEIDTTEEIVRLAKDTVISIYHEADMAKSEKEYNRLIKHAERSQSYNRIMSMIKLAKSEPGVPIQTSQLDTNPWLLNVENGTVNLKTGELQPHNPQDLITKKAPVHYDPEAPCPTWNKFLETVTSENEEIRKFLQSAVGYSLTGNNNEECMFMLHGSGRNGKSKFLGAIEKMMGDYAKPTRPETFLKKRGSIPNDLAALKGARFVPTVETEQGGKLAESLIKQITGGDTIQARFLHKEFFEYKPEFKIWMATNHRPTIEGNDMAIWERLCVVPFNTTIPAQERDKFLSYKLAQELSGILNWAIKGCLNWQERGLCKPDSIEKYTNKYKQDQK</sequence>
<organism evidence="5 6">
    <name type="scientific">Uabimicrobium amorphum</name>
    <dbReference type="NCBI Taxonomy" id="2596890"/>
    <lineage>
        <taxon>Bacteria</taxon>
        <taxon>Pseudomonadati</taxon>
        <taxon>Planctomycetota</taxon>
        <taxon>Candidatus Uabimicrobiia</taxon>
        <taxon>Candidatus Uabimicrobiales</taxon>
        <taxon>Candidatus Uabimicrobiaceae</taxon>
        <taxon>Candidatus Uabimicrobium</taxon>
    </lineage>
</organism>
<dbReference type="GO" id="GO:0003899">
    <property type="term" value="F:DNA-directed RNA polymerase activity"/>
    <property type="evidence" value="ECO:0007669"/>
    <property type="project" value="InterPro"/>
</dbReference>
<dbReference type="GO" id="GO:0003677">
    <property type="term" value="F:DNA binding"/>
    <property type="evidence" value="ECO:0007669"/>
    <property type="project" value="InterPro"/>
</dbReference>
<reference evidence="5 6" key="1">
    <citation type="submission" date="2019-08" db="EMBL/GenBank/DDBJ databases">
        <title>Complete genome sequence of Candidatus Uab amorphum.</title>
        <authorList>
            <person name="Shiratori T."/>
            <person name="Suzuki S."/>
            <person name="Kakizawa Y."/>
            <person name="Ishida K."/>
        </authorList>
    </citation>
    <scope>NUCLEOTIDE SEQUENCE [LARGE SCALE GENOMIC DNA]</scope>
    <source>
        <strain evidence="5 6">SRT547</strain>
    </source>
</reference>
<dbReference type="Gene3D" id="3.90.580.10">
    <property type="entry name" value="Zinc finger, CHC2-type domain"/>
    <property type="match status" value="1"/>
</dbReference>
<dbReference type="InterPro" id="IPR036977">
    <property type="entry name" value="DNA_primase_Znf_CHC2"/>
</dbReference>
<dbReference type="GO" id="GO:0005524">
    <property type="term" value="F:ATP binding"/>
    <property type="evidence" value="ECO:0007669"/>
    <property type="project" value="UniProtKB-KW"/>
</dbReference>
<dbReference type="InterPro" id="IPR034154">
    <property type="entry name" value="TOPRIM_DnaG/twinkle"/>
</dbReference>
<evidence type="ECO:0000256" key="3">
    <source>
        <dbReference type="ARBA" id="ARBA00022840"/>
    </source>
</evidence>
<proteinExistence type="predicted"/>
<dbReference type="Pfam" id="PF19263">
    <property type="entry name" value="DUF5906"/>
    <property type="match status" value="1"/>
</dbReference>
<dbReference type="PANTHER" id="PTHR35372:SF2">
    <property type="entry name" value="SF3 HELICASE DOMAIN-CONTAINING PROTEIN"/>
    <property type="match status" value="1"/>
</dbReference>
<dbReference type="NCBIfam" id="TIGR01613">
    <property type="entry name" value="primase_Cterm"/>
    <property type="match status" value="1"/>
</dbReference>
<name>A0A5S9IU44_UABAM</name>
<keyword evidence="6" id="KW-1185">Reference proteome</keyword>
<dbReference type="SUPFAM" id="SSF52540">
    <property type="entry name" value="P-loop containing nucleoside triphosphate hydrolases"/>
    <property type="match status" value="1"/>
</dbReference>
<dbReference type="RefSeq" id="WP_151970701.1">
    <property type="nucleotide sequence ID" value="NZ_AP019860.1"/>
</dbReference>
<evidence type="ECO:0000256" key="1">
    <source>
        <dbReference type="ARBA" id="ARBA00022741"/>
    </source>
</evidence>
<dbReference type="SUPFAM" id="SSF56731">
    <property type="entry name" value="DNA primase core"/>
    <property type="match status" value="1"/>
</dbReference>
<dbReference type="InterPro" id="IPR002694">
    <property type="entry name" value="Znf_CHC2"/>
</dbReference>
<dbReference type="EMBL" id="AP019860">
    <property type="protein sequence ID" value="BBM86655.1"/>
    <property type="molecule type" value="Genomic_DNA"/>
</dbReference>
<dbReference type="CDD" id="cd01029">
    <property type="entry name" value="TOPRIM_primases"/>
    <property type="match status" value="1"/>
</dbReference>
<dbReference type="InterPro" id="IPR006500">
    <property type="entry name" value="Helicase_put_C_phage/plasmid"/>
</dbReference>
<dbReference type="Proteomes" id="UP000326354">
    <property type="component" value="Chromosome"/>
</dbReference>
<dbReference type="SMART" id="SM00885">
    <property type="entry name" value="D5_N"/>
    <property type="match status" value="1"/>
</dbReference>
<feature type="domain" description="SF3 helicase" evidence="4">
    <location>
        <begin position="500"/>
        <end position="658"/>
    </location>
</feature>
<keyword evidence="2" id="KW-0378">Hydrolase</keyword>
<evidence type="ECO:0000313" key="5">
    <source>
        <dbReference type="EMBL" id="BBM86655.1"/>
    </source>
</evidence>
<dbReference type="GO" id="GO:0006260">
    <property type="term" value="P:DNA replication"/>
    <property type="evidence" value="ECO:0007669"/>
    <property type="project" value="InterPro"/>
</dbReference>
<dbReference type="OrthoDB" id="288091at2"/>
<dbReference type="Pfam" id="PF08706">
    <property type="entry name" value="D5_N"/>
    <property type="match status" value="1"/>
</dbReference>
<dbReference type="InterPro" id="IPR051620">
    <property type="entry name" value="ORF904-like_C"/>
</dbReference>
<dbReference type="InterPro" id="IPR027417">
    <property type="entry name" value="P-loop_NTPase"/>
</dbReference>
<dbReference type="KEGG" id="uam:UABAM_05041"/>
<dbReference type="Gene3D" id="3.40.1360.10">
    <property type="match status" value="1"/>
</dbReference>
<dbReference type="InterPro" id="IPR014015">
    <property type="entry name" value="Helicase_SF3_DNA-vir"/>
</dbReference>
<dbReference type="Pfam" id="PF01807">
    <property type="entry name" value="Zn_ribbon_DnaG"/>
    <property type="match status" value="1"/>
</dbReference>
<evidence type="ECO:0000313" key="6">
    <source>
        <dbReference type="Proteomes" id="UP000326354"/>
    </source>
</evidence>
<dbReference type="GO" id="GO:0008270">
    <property type="term" value="F:zinc ion binding"/>
    <property type="evidence" value="ECO:0007669"/>
    <property type="project" value="InterPro"/>
</dbReference>
<protein>
    <recommendedName>
        <fullName evidence="4">SF3 helicase domain-containing protein</fullName>
    </recommendedName>
</protein>
<dbReference type="InterPro" id="IPR045455">
    <property type="entry name" value="NrS-1_pol-like_helicase"/>
</dbReference>
<dbReference type="SUPFAM" id="SSF57783">
    <property type="entry name" value="Zinc beta-ribbon"/>
    <property type="match status" value="1"/>
</dbReference>
<accession>A0A5S9IU44</accession>
<dbReference type="Gene3D" id="3.40.50.300">
    <property type="entry name" value="P-loop containing nucleotide triphosphate hydrolases"/>
    <property type="match status" value="1"/>
</dbReference>